<dbReference type="InterPro" id="IPR021586">
    <property type="entry name" value="Tscrpt_reg_TrmB_C"/>
</dbReference>
<feature type="domain" description="Transcription regulator TrmB C-terminal" evidence="3">
    <location>
        <begin position="118"/>
        <end position="362"/>
    </location>
</feature>
<evidence type="ECO:0000313" key="5">
    <source>
        <dbReference type="Proteomes" id="UP000011571"/>
    </source>
</evidence>
<evidence type="ECO:0000256" key="1">
    <source>
        <dbReference type="ARBA" id="ARBA00007287"/>
    </source>
</evidence>
<dbReference type="SUPFAM" id="SSF159071">
    <property type="entry name" value="TrmB C-terminal domain-like"/>
    <property type="match status" value="1"/>
</dbReference>
<dbReference type="InterPro" id="IPR036390">
    <property type="entry name" value="WH_DNA-bd_sf"/>
</dbReference>
<reference evidence="4 5" key="1">
    <citation type="journal article" date="2014" name="PLoS Genet.">
        <title>Phylogenetically driven sequencing of extremely halophilic archaea reveals strategies for static and dynamic osmo-response.</title>
        <authorList>
            <person name="Becker E.A."/>
            <person name="Seitzer P.M."/>
            <person name="Tritt A."/>
            <person name="Larsen D."/>
            <person name="Krusor M."/>
            <person name="Yao A.I."/>
            <person name="Wu D."/>
            <person name="Madern D."/>
            <person name="Eisen J.A."/>
            <person name="Darling A.E."/>
            <person name="Facciotti M.T."/>
        </authorList>
    </citation>
    <scope>NUCLEOTIDE SEQUENCE [LARGE SCALE GENOMIC DNA]</scope>
    <source>
        <strain evidence="5">ATCC 33959 / DSM 4427 / JCM 8863 / NBRC 102184 / NCIMB 2188 / Ma 2.38</strain>
    </source>
</reference>
<dbReference type="Pfam" id="PF01978">
    <property type="entry name" value="TrmB"/>
    <property type="match status" value="1"/>
</dbReference>
<dbReference type="Pfam" id="PF11495">
    <property type="entry name" value="Regulator_TrmB"/>
    <property type="match status" value="1"/>
</dbReference>
<comment type="caution">
    <text evidence="4">The sequence shown here is derived from an EMBL/GenBank/DDBJ whole genome shotgun (WGS) entry which is preliminary data.</text>
</comment>
<proteinExistence type="inferred from homology"/>
<dbReference type="PANTHER" id="PTHR34293:SF1">
    <property type="entry name" value="HTH-TYPE TRANSCRIPTIONAL REGULATOR TRMBL2"/>
    <property type="match status" value="1"/>
</dbReference>
<dbReference type="SUPFAM" id="SSF53613">
    <property type="entry name" value="Ribokinase-like"/>
    <property type="match status" value="1"/>
</dbReference>
<keyword evidence="5" id="KW-1185">Reference proteome</keyword>
<dbReference type="InterPro" id="IPR036388">
    <property type="entry name" value="WH-like_DNA-bd_sf"/>
</dbReference>
<evidence type="ECO:0000259" key="3">
    <source>
        <dbReference type="Pfam" id="PF11495"/>
    </source>
</evidence>
<evidence type="ECO:0000259" key="2">
    <source>
        <dbReference type="Pfam" id="PF01978"/>
    </source>
</evidence>
<dbReference type="AlphaFoldDB" id="M0GXR3"/>
<accession>M0GXR3</accession>
<feature type="domain" description="Transcription regulator TrmB N-terminal" evidence="2">
    <location>
        <begin position="16"/>
        <end position="83"/>
    </location>
</feature>
<dbReference type="PANTHER" id="PTHR34293">
    <property type="entry name" value="HTH-TYPE TRANSCRIPTIONAL REGULATOR TRMBL2"/>
    <property type="match status" value="1"/>
</dbReference>
<dbReference type="EMBL" id="AOLJ01000027">
    <property type="protein sequence ID" value="ELZ76302.1"/>
    <property type="molecule type" value="Genomic_DNA"/>
</dbReference>
<comment type="similarity">
    <text evidence="1">Belongs to the transcriptional regulator TrmB family.</text>
</comment>
<dbReference type="InterPro" id="IPR002831">
    <property type="entry name" value="Tscrpt_reg_TrmB_N"/>
</dbReference>
<evidence type="ECO:0000313" key="4">
    <source>
        <dbReference type="EMBL" id="ELZ76302.1"/>
    </source>
</evidence>
<dbReference type="SUPFAM" id="SSF46785">
    <property type="entry name" value="Winged helix' DNA-binding domain"/>
    <property type="match status" value="1"/>
</dbReference>
<protein>
    <submittedName>
        <fullName evidence="4">TrmB family transcriptional regulator</fullName>
    </submittedName>
</protein>
<dbReference type="PATRIC" id="fig|1227459.3.peg.3631"/>
<organism evidence="4 5">
    <name type="scientific">Haloferax gibbonsii (strain ATCC 33959 / DSM 4427 / JCM 8863 / NBRC 102184 / NCIMB 2188 / Ma 2.38)</name>
    <dbReference type="NCBI Taxonomy" id="1227459"/>
    <lineage>
        <taxon>Archaea</taxon>
        <taxon>Methanobacteriati</taxon>
        <taxon>Methanobacteriota</taxon>
        <taxon>Stenosarchaea group</taxon>
        <taxon>Halobacteria</taxon>
        <taxon>Halobacteriales</taxon>
        <taxon>Haloferacaceae</taxon>
        <taxon>Haloferax</taxon>
    </lineage>
</organism>
<dbReference type="Pfam" id="PF25270">
    <property type="entry name" value="Khk"/>
    <property type="match status" value="1"/>
</dbReference>
<dbReference type="Proteomes" id="UP000011571">
    <property type="component" value="Unassembled WGS sequence"/>
</dbReference>
<gene>
    <name evidence="4" type="ORF">C454_18434</name>
</gene>
<sequence length="746" mass="83499">MSDPGKMDEPAIRESLQRNVDMSEYESFVYLSLVRNGKQSMKEIAETSGVPKQRVYDIVDTLRSEGFIELDDSYPKKAYAVEPNKTLGPIQTQIRRVQDRLDELHKTVSDIESGVAQFKNISTIEKYVSELFATAENTVFLLASPDRLRQFEDDLLAMDDVQVRVVVSDVNPETLDTGSIFRSGQIEQVTNHIRGTSRSEPFVLTIDRNSGFFWPKPPVSGSGEQEGFYVTDSELAFLFDRFLSDSIWPLATPITSEADESTPSLPTQYFRLRDCLADLQMLAKDVPLESLAVTFDGYDNLSGDQVTKTGVLAGFTYSEYDDVAYVELDVEVGDDGDTKRVTVGDWKSESEDFKAHQISLEERDDRTIKALREETAASFQACLEELPEQLSPANVVVGFDGYTDHIRTLVGERKSQRMYDEIGEFDTVREMFTRAALSDRTLQFEWVESERVPGGHTAHAGRTMESIGYDVQLIGYFGQPVRDEFSETFTDANLLSLGQPTSTEYLQFGDGKVLFTDSRTHRALNWETLCEYVPLDDMVEYLEGTDVVSIGGWALFPQISTIWEGFREQVYPQLSNPPTDFLIPISSVDHLRETTLRSDIDSLSALNDVADVTVVATRDDAEHLGAVFLDETDTRRQRALPPMAAELRRTLDVSRVAITTTRESVLAAGGDPHKILLPRTAQPAEEGTVEDHFTAGFAIGLTEELTEKSSLALATALSGYYKQHQSVPDVEELRSYLSAHDDLTTL</sequence>
<dbReference type="InterPro" id="IPR029056">
    <property type="entry name" value="Ribokinase-like"/>
</dbReference>
<dbReference type="RefSeq" id="WP_004977791.1">
    <property type="nucleotide sequence ID" value="NZ_AOLJ01000027.1"/>
</dbReference>
<dbReference type="Gene3D" id="1.10.10.10">
    <property type="entry name" value="Winged helix-like DNA-binding domain superfamily/Winged helix DNA-binding domain"/>
    <property type="match status" value="1"/>
</dbReference>
<dbReference type="InterPro" id="IPR051797">
    <property type="entry name" value="TrmB-like"/>
</dbReference>
<dbReference type="InterPro" id="IPR057621">
    <property type="entry name" value="Khk_prokaryotic"/>
</dbReference>
<name>M0GXR3_HALGM</name>
<dbReference type="Gene3D" id="3.40.1190.20">
    <property type="match status" value="1"/>
</dbReference>